<dbReference type="GO" id="GO:0030288">
    <property type="term" value="C:outer membrane-bounded periplasmic space"/>
    <property type="evidence" value="ECO:0007669"/>
    <property type="project" value="TreeGrafter"/>
</dbReference>
<dbReference type="InterPro" id="IPR005151">
    <property type="entry name" value="Tail-specific_protease"/>
</dbReference>
<dbReference type="PROSITE" id="PS51257">
    <property type="entry name" value="PROKAR_LIPOPROTEIN"/>
    <property type="match status" value="1"/>
</dbReference>
<dbReference type="SUPFAM" id="SSF50156">
    <property type="entry name" value="PDZ domain-like"/>
    <property type="match status" value="1"/>
</dbReference>
<dbReference type="Gene3D" id="3.90.226.10">
    <property type="entry name" value="2-enoyl-CoA Hydratase, Chain A, domain 1"/>
    <property type="match status" value="1"/>
</dbReference>
<evidence type="ECO:0000256" key="1">
    <source>
        <dbReference type="SAM" id="SignalP"/>
    </source>
</evidence>
<dbReference type="GO" id="GO:0004175">
    <property type="term" value="F:endopeptidase activity"/>
    <property type="evidence" value="ECO:0007669"/>
    <property type="project" value="TreeGrafter"/>
</dbReference>
<dbReference type="PROSITE" id="PS50106">
    <property type="entry name" value="PDZ"/>
    <property type="match status" value="1"/>
</dbReference>
<sequence length="483" mass="53278">MRTYIKLTLLLFITAFTLQSCQDNDDIAPPASLEIQDFIWKGMNQYYLWQADVPNLSDDRFADQTALNSFLRGYPVPEELFDALRVSSSIDRFSWIVDDYLELEGSLQGTTKNNGVDFGLSYKPGSTTEIFGYVRYIIENSDAATKNIKRGDFFTAVNGTQLTVSNYQSLLFGSNENYTLNLADFNGNAIVGNGKSVSLTKTVLTENPILVNKVITSGAHKIGYLMYNGFYANFDTQLNDAFGQLKTQGITELVLDLRYNGGGSVQTATRLASMITGQFTGKVFAKQQWNKKINDYFEAENPDALYNYFTDKIGSTAINSLNLTKVYILTSASSASASELVINGLEPHINVIQIGDVTVGKNVGSVTLYDSPTFGSENRNPKHKYAMQPIVLKIVNSVGFGDYFNGLQPDFLQKETISTYGILGDAAEPLLSTAIAKITGTGRMTKQSLGKEFEFFTDAKAAKGIQNQMYIEKAPEGLLKALE</sequence>
<evidence type="ECO:0000313" key="3">
    <source>
        <dbReference type="EMBL" id="RYJ51675.1"/>
    </source>
</evidence>
<comment type="caution">
    <text evidence="3">The sequence shown here is derived from an EMBL/GenBank/DDBJ whole genome shotgun (WGS) entry which is preliminary data.</text>
</comment>
<dbReference type="InterPro" id="IPR036034">
    <property type="entry name" value="PDZ_sf"/>
</dbReference>
<dbReference type="SUPFAM" id="SSF52096">
    <property type="entry name" value="ClpP/crotonase"/>
    <property type="match status" value="1"/>
</dbReference>
<dbReference type="AlphaFoldDB" id="A0A482TG33"/>
<dbReference type="Proteomes" id="UP000253235">
    <property type="component" value="Unassembled WGS sequence"/>
</dbReference>
<dbReference type="GO" id="GO:0008236">
    <property type="term" value="F:serine-type peptidase activity"/>
    <property type="evidence" value="ECO:0007669"/>
    <property type="project" value="InterPro"/>
</dbReference>
<dbReference type="SMART" id="SM00245">
    <property type="entry name" value="TSPc"/>
    <property type="match status" value="1"/>
</dbReference>
<evidence type="ECO:0000259" key="2">
    <source>
        <dbReference type="PROSITE" id="PS50106"/>
    </source>
</evidence>
<dbReference type="RefSeq" id="WP_113666300.1">
    <property type="nucleotide sequence ID" value="NZ_QNVY02000003.1"/>
</dbReference>
<protein>
    <submittedName>
        <fullName evidence="3">Peptidase S41</fullName>
    </submittedName>
</protein>
<organism evidence="3 4">
    <name type="scientific">Flavobacterium petrolei</name>
    <dbReference type="NCBI Taxonomy" id="2259594"/>
    <lineage>
        <taxon>Bacteria</taxon>
        <taxon>Pseudomonadati</taxon>
        <taxon>Bacteroidota</taxon>
        <taxon>Flavobacteriia</taxon>
        <taxon>Flavobacteriales</taxon>
        <taxon>Flavobacteriaceae</taxon>
        <taxon>Flavobacterium</taxon>
    </lineage>
</organism>
<dbReference type="InterPro" id="IPR041613">
    <property type="entry name" value="Pept_S41_N"/>
</dbReference>
<dbReference type="Gene3D" id="3.30.750.170">
    <property type="match status" value="1"/>
</dbReference>
<dbReference type="InterPro" id="IPR029045">
    <property type="entry name" value="ClpP/crotonase-like_dom_sf"/>
</dbReference>
<keyword evidence="4" id="KW-1185">Reference proteome</keyword>
<reference evidence="3 4" key="1">
    <citation type="submission" date="2019-01" db="EMBL/GenBank/DDBJ databases">
        <title>Flavobacterium sp. nov. isolated from arctic soil.</title>
        <authorList>
            <person name="Kim D.-U."/>
        </authorList>
    </citation>
    <scope>NUCLEOTIDE SEQUENCE [LARGE SCALE GENOMIC DNA]</scope>
    <source>
        <strain evidence="3 4">Kopri-42</strain>
    </source>
</reference>
<dbReference type="PANTHER" id="PTHR32060">
    <property type="entry name" value="TAIL-SPECIFIC PROTEASE"/>
    <property type="match status" value="1"/>
</dbReference>
<dbReference type="GO" id="GO:0007165">
    <property type="term" value="P:signal transduction"/>
    <property type="evidence" value="ECO:0007669"/>
    <property type="project" value="TreeGrafter"/>
</dbReference>
<dbReference type="PANTHER" id="PTHR32060:SF30">
    <property type="entry name" value="CARBOXY-TERMINAL PROCESSING PROTEASE CTPA"/>
    <property type="match status" value="1"/>
</dbReference>
<feature type="domain" description="PDZ" evidence="2">
    <location>
        <begin position="100"/>
        <end position="186"/>
    </location>
</feature>
<keyword evidence="1" id="KW-0732">Signal</keyword>
<dbReference type="Pfam" id="PF03572">
    <property type="entry name" value="Peptidase_S41"/>
    <property type="match status" value="1"/>
</dbReference>
<accession>A0A482TG33</accession>
<gene>
    <name evidence="3" type="ORF">DR871_010830</name>
</gene>
<dbReference type="OrthoDB" id="7168509at2"/>
<name>A0A482TG33_9FLAO</name>
<dbReference type="Gene3D" id="2.30.42.10">
    <property type="match status" value="1"/>
</dbReference>
<dbReference type="GO" id="GO:0006508">
    <property type="term" value="P:proteolysis"/>
    <property type="evidence" value="ECO:0007669"/>
    <property type="project" value="InterPro"/>
</dbReference>
<proteinExistence type="predicted"/>
<feature type="signal peptide" evidence="1">
    <location>
        <begin position="1"/>
        <end position="22"/>
    </location>
</feature>
<dbReference type="CDD" id="cd07561">
    <property type="entry name" value="Peptidase_S41_CPP_like"/>
    <property type="match status" value="1"/>
</dbReference>
<dbReference type="Pfam" id="PF18294">
    <property type="entry name" value="Pept_S41_N"/>
    <property type="match status" value="1"/>
</dbReference>
<evidence type="ECO:0000313" key="4">
    <source>
        <dbReference type="Proteomes" id="UP000253235"/>
    </source>
</evidence>
<feature type="chain" id="PRO_5019712165" evidence="1">
    <location>
        <begin position="23"/>
        <end position="483"/>
    </location>
</feature>
<dbReference type="EMBL" id="QNVY02000003">
    <property type="protein sequence ID" value="RYJ51675.1"/>
    <property type="molecule type" value="Genomic_DNA"/>
</dbReference>
<dbReference type="InterPro" id="IPR001478">
    <property type="entry name" value="PDZ"/>
</dbReference>